<accession>A0A8H2XJE5</accession>
<evidence type="ECO:0000313" key="4">
    <source>
        <dbReference type="EMBL" id="CAE6426753.1"/>
    </source>
</evidence>
<organism evidence="4 5">
    <name type="scientific">Rhizoctonia solani</name>
    <dbReference type="NCBI Taxonomy" id="456999"/>
    <lineage>
        <taxon>Eukaryota</taxon>
        <taxon>Fungi</taxon>
        <taxon>Dikarya</taxon>
        <taxon>Basidiomycota</taxon>
        <taxon>Agaricomycotina</taxon>
        <taxon>Agaricomycetes</taxon>
        <taxon>Cantharellales</taxon>
        <taxon>Ceratobasidiaceae</taxon>
        <taxon>Rhizoctonia</taxon>
    </lineage>
</organism>
<dbReference type="AlphaFoldDB" id="A0A8H2XJE5"/>
<keyword evidence="2" id="KW-0472">Membrane</keyword>
<evidence type="ECO:0000256" key="1">
    <source>
        <dbReference type="SAM" id="MobiDB-lite"/>
    </source>
</evidence>
<dbReference type="Pfam" id="PF20152">
    <property type="entry name" value="DUF6534"/>
    <property type="match status" value="1"/>
</dbReference>
<keyword evidence="2" id="KW-0812">Transmembrane</keyword>
<feature type="region of interest" description="Disordered" evidence="1">
    <location>
        <begin position="254"/>
        <end position="289"/>
    </location>
</feature>
<name>A0A8H2XJE5_9AGAM</name>
<sequence>MAAMDLLLGPILLGTIVNIWLYGIMTIQTTMYYVAFPRDHRWIKILVAYMFTVDTLNSIFNIGLVWKYTITLFGDYERIQTSSWWFNVEPVMTVMISSATQSFFAWRIAKLTGHAWMGWAIAFSALVQFFGGTATSIGTFIVRDFARFQELRVPVIIWLTLSALTDVVITGILSWYLHTHRTGFSKTDDVITRLVRLTVQTGLITTVWATTDLLVYLCWSSNMHVFFQLPLCKLYTNSLMSTLNARAGWGGSFGASTEDPDPMSRSGDPSTGQPNRKGPLVWRADQAKSPQTTAIQIMTTATVHRDDGFELQDYGLDTKRAPPGDVEMLGQTHSKVRLPAVVSGMVVSDENSMCSRASLDAK</sequence>
<dbReference type="InterPro" id="IPR045339">
    <property type="entry name" value="DUF6534"/>
</dbReference>
<dbReference type="EMBL" id="CAJMWW010000081">
    <property type="protein sequence ID" value="CAE6426753.1"/>
    <property type="molecule type" value="Genomic_DNA"/>
</dbReference>
<feature type="transmembrane region" description="Helical" evidence="2">
    <location>
        <begin position="155"/>
        <end position="177"/>
    </location>
</feature>
<evidence type="ECO:0000313" key="5">
    <source>
        <dbReference type="Proteomes" id="UP000663841"/>
    </source>
</evidence>
<feature type="transmembrane region" description="Helical" evidence="2">
    <location>
        <begin position="46"/>
        <end position="66"/>
    </location>
</feature>
<evidence type="ECO:0000256" key="2">
    <source>
        <dbReference type="SAM" id="Phobius"/>
    </source>
</evidence>
<dbReference type="Proteomes" id="UP000663841">
    <property type="component" value="Unassembled WGS sequence"/>
</dbReference>
<feature type="transmembrane region" description="Helical" evidence="2">
    <location>
        <begin position="6"/>
        <end position="25"/>
    </location>
</feature>
<evidence type="ECO:0000259" key="3">
    <source>
        <dbReference type="Pfam" id="PF20152"/>
    </source>
</evidence>
<reference evidence="4" key="1">
    <citation type="submission" date="2021-01" db="EMBL/GenBank/DDBJ databases">
        <authorList>
            <person name="Kaushik A."/>
        </authorList>
    </citation>
    <scope>NUCLEOTIDE SEQUENCE</scope>
    <source>
        <strain evidence="4">AG3-T5</strain>
    </source>
</reference>
<dbReference type="PANTHER" id="PTHR40465">
    <property type="entry name" value="CHROMOSOME 1, WHOLE GENOME SHOTGUN SEQUENCE"/>
    <property type="match status" value="1"/>
</dbReference>
<keyword evidence="2" id="KW-1133">Transmembrane helix</keyword>
<feature type="domain" description="DUF6534" evidence="3">
    <location>
        <begin position="162"/>
        <end position="247"/>
    </location>
</feature>
<gene>
    <name evidence="4" type="ORF">RDB_LOCUS57778</name>
</gene>
<proteinExistence type="predicted"/>
<dbReference type="PANTHER" id="PTHR40465:SF1">
    <property type="entry name" value="DUF6534 DOMAIN-CONTAINING PROTEIN"/>
    <property type="match status" value="1"/>
</dbReference>
<protein>
    <recommendedName>
        <fullName evidence="3">DUF6534 domain-containing protein</fullName>
    </recommendedName>
</protein>
<feature type="transmembrane region" description="Helical" evidence="2">
    <location>
        <begin position="116"/>
        <end position="143"/>
    </location>
</feature>
<comment type="caution">
    <text evidence="4">The sequence shown here is derived from an EMBL/GenBank/DDBJ whole genome shotgun (WGS) entry which is preliminary data.</text>
</comment>
<feature type="transmembrane region" description="Helical" evidence="2">
    <location>
        <begin position="197"/>
        <end position="219"/>
    </location>
</feature>